<dbReference type="Pfam" id="PF08852">
    <property type="entry name" value="DUF1822"/>
    <property type="match status" value="1"/>
</dbReference>
<dbReference type="KEGG" id="aee:IM676_19235"/>
<protein>
    <submittedName>
        <fullName evidence="1">DUF1822 family protein</fullName>
    </submittedName>
</protein>
<dbReference type="InterPro" id="IPR014951">
    <property type="entry name" value="DUF1822"/>
</dbReference>
<dbReference type="EMBL" id="CP063311">
    <property type="protein sequence ID" value="QOV24796.1"/>
    <property type="molecule type" value="Genomic_DNA"/>
</dbReference>
<dbReference type="Proteomes" id="UP000593846">
    <property type="component" value="Chromosome"/>
</dbReference>
<gene>
    <name evidence="1" type="ORF">IM676_19235</name>
</gene>
<keyword evidence="2" id="KW-1185">Reference proteome</keyword>
<reference evidence="2" key="1">
    <citation type="submission" date="2020-10" db="EMBL/GenBank/DDBJ databases">
        <title>Genome-based taxonomic classification of the species Anabaenopsis elenkinii.</title>
        <authorList>
            <person name="Delbaje E."/>
            <person name="Andreote A.P.D."/>
            <person name="Pellegrinetti T.A."/>
            <person name="Cruz R.B."/>
            <person name="Branco L.H.Z."/>
            <person name="Fiore M.F."/>
        </authorList>
    </citation>
    <scope>NUCLEOTIDE SEQUENCE [LARGE SCALE GENOMIC DNA]</scope>
    <source>
        <strain evidence="2">CCIBt3563</strain>
    </source>
</reference>
<dbReference type="AlphaFoldDB" id="A0A7S6U5R2"/>
<accession>A0A7S6U5R2</accession>
<sequence length="256" mass="28868">MNTELFGQLIPIPENIRQGAAKLKTINPATESRALAVWLVQRYLKRFDYDSDYQSSSAWNTVLQVLTELADLEIFAEERSLGMVECIPIATDADTLEIPEQAVTGEYIAYIAVEINPEHTWGNVVGFTPALETKYPELSISRDDLLPAHQLVDLLQKAENLTDESLSAELREYLGELFFNEQHQAIVAQLERALLLETLEPLQIETAAQEIEALMAQSVPAEKQELVLIREDSENSDRGKLRDVLKRLFQSLGKDL</sequence>
<evidence type="ECO:0000313" key="2">
    <source>
        <dbReference type="Proteomes" id="UP000593846"/>
    </source>
</evidence>
<organism evidence="1 2">
    <name type="scientific">Anabaenopsis elenkinii CCIBt3563</name>
    <dbReference type="NCBI Taxonomy" id="2779889"/>
    <lineage>
        <taxon>Bacteria</taxon>
        <taxon>Bacillati</taxon>
        <taxon>Cyanobacteriota</taxon>
        <taxon>Cyanophyceae</taxon>
        <taxon>Nostocales</taxon>
        <taxon>Nodulariaceae</taxon>
        <taxon>Anabaenopsis</taxon>
    </lineage>
</organism>
<name>A0A7S6U5R2_9CYAN</name>
<evidence type="ECO:0000313" key="1">
    <source>
        <dbReference type="EMBL" id="QOV24796.1"/>
    </source>
</evidence>
<proteinExistence type="predicted"/>